<evidence type="ECO:0000256" key="2">
    <source>
        <dbReference type="ARBA" id="ARBA00022862"/>
    </source>
</evidence>
<evidence type="ECO:0000313" key="7">
    <source>
        <dbReference type="EMBL" id="OPZ88772.1"/>
    </source>
</evidence>
<keyword evidence="5" id="KW-0676">Redox-active center</keyword>
<dbReference type="Proteomes" id="UP000485484">
    <property type="component" value="Unassembled WGS sequence"/>
</dbReference>
<organism evidence="7">
    <name type="scientific">candidate division TA06 bacterium ADurb.Bin417</name>
    <dbReference type="NCBI Taxonomy" id="1852828"/>
    <lineage>
        <taxon>Bacteria</taxon>
        <taxon>Bacteria division TA06</taxon>
    </lineage>
</organism>
<gene>
    <name evidence="7" type="primary">tpx</name>
    <name evidence="7" type="ORF">BWY73_01619</name>
</gene>
<dbReference type="PANTHER" id="PTHR43110">
    <property type="entry name" value="THIOL PEROXIDASE"/>
    <property type="match status" value="1"/>
</dbReference>
<name>A0A1V5M6F4_UNCT6</name>
<protein>
    <submittedName>
        <fullName evidence="7">Putative thiol peroxidase</fullName>
        <ecNumber evidence="7">1.11.1.-</ecNumber>
    </submittedName>
</protein>
<keyword evidence="1 7" id="KW-0575">Peroxidase</keyword>
<reference evidence="7" key="1">
    <citation type="submission" date="2017-02" db="EMBL/GenBank/DDBJ databases">
        <title>Delving into the versatile metabolic prowess of the omnipresent phylum Bacteroidetes.</title>
        <authorList>
            <person name="Nobu M.K."/>
            <person name="Mei R."/>
            <person name="Narihiro T."/>
            <person name="Kuroda K."/>
            <person name="Liu W.-T."/>
        </authorList>
    </citation>
    <scope>NUCLEOTIDE SEQUENCE</scope>
    <source>
        <strain evidence="7">ADurb.Bin417</strain>
    </source>
</reference>
<accession>A0A1V5M6F4</accession>
<dbReference type="EC" id="1.11.1.-" evidence="7"/>
<dbReference type="EMBL" id="MWAK01000456">
    <property type="protein sequence ID" value="OPZ88772.1"/>
    <property type="molecule type" value="Genomic_DNA"/>
</dbReference>
<dbReference type="CDD" id="cd03014">
    <property type="entry name" value="PRX_Atyp2cys"/>
    <property type="match status" value="1"/>
</dbReference>
<dbReference type="GO" id="GO:0008379">
    <property type="term" value="F:thioredoxin peroxidase activity"/>
    <property type="evidence" value="ECO:0007669"/>
    <property type="project" value="InterPro"/>
</dbReference>
<dbReference type="SUPFAM" id="SSF52833">
    <property type="entry name" value="Thioredoxin-like"/>
    <property type="match status" value="1"/>
</dbReference>
<proteinExistence type="predicted"/>
<feature type="domain" description="Thioredoxin" evidence="6">
    <location>
        <begin position="18"/>
        <end position="168"/>
    </location>
</feature>
<sequence length="168" mass="18967">MRSITIHGRPVPLAGEGVKAGQEAPDFTVVDPNHRVISLKEFKGRIKIIASVLSVDSPVCNLEIRHLNQAAAGFEADTMFIFVSMDLPFAQRRFCQANAINRMKCFSDYRKADFGLKYGVLIEESRLLARAFFVLDRNDRIHYCQYVPELTQPPDYDALLESLRSMAG</sequence>
<dbReference type="InterPro" id="IPR050455">
    <property type="entry name" value="Tpx_Peroxidase_subfamily"/>
</dbReference>
<evidence type="ECO:0000256" key="4">
    <source>
        <dbReference type="ARBA" id="ARBA00023157"/>
    </source>
</evidence>
<dbReference type="PROSITE" id="PS51352">
    <property type="entry name" value="THIOREDOXIN_2"/>
    <property type="match status" value="1"/>
</dbReference>
<keyword evidence="2" id="KW-0049">Antioxidant</keyword>
<keyword evidence="3 7" id="KW-0560">Oxidoreductase</keyword>
<dbReference type="PROSITE" id="PS01265">
    <property type="entry name" value="TPX"/>
    <property type="match status" value="1"/>
</dbReference>
<dbReference type="AlphaFoldDB" id="A0A1V5M6F4"/>
<evidence type="ECO:0000259" key="6">
    <source>
        <dbReference type="PROSITE" id="PS51352"/>
    </source>
</evidence>
<evidence type="ECO:0000256" key="3">
    <source>
        <dbReference type="ARBA" id="ARBA00023002"/>
    </source>
</evidence>
<evidence type="ECO:0000256" key="5">
    <source>
        <dbReference type="ARBA" id="ARBA00023284"/>
    </source>
</evidence>
<dbReference type="PANTHER" id="PTHR43110:SF1">
    <property type="entry name" value="THIOL PEROXIDASE"/>
    <property type="match status" value="1"/>
</dbReference>
<dbReference type="InterPro" id="IPR013740">
    <property type="entry name" value="Redoxin"/>
</dbReference>
<dbReference type="InterPro" id="IPR036249">
    <property type="entry name" value="Thioredoxin-like_sf"/>
</dbReference>
<keyword evidence="4" id="KW-1015">Disulfide bond</keyword>
<comment type="caution">
    <text evidence="7">The sequence shown here is derived from an EMBL/GenBank/DDBJ whole genome shotgun (WGS) entry which is preliminary data.</text>
</comment>
<dbReference type="InterPro" id="IPR013766">
    <property type="entry name" value="Thioredoxin_domain"/>
</dbReference>
<evidence type="ECO:0000256" key="1">
    <source>
        <dbReference type="ARBA" id="ARBA00022559"/>
    </source>
</evidence>
<dbReference type="NCBIfam" id="NF001808">
    <property type="entry name" value="PRK00522.1"/>
    <property type="match status" value="1"/>
</dbReference>
<dbReference type="InterPro" id="IPR018219">
    <property type="entry name" value="Tpx_CS"/>
</dbReference>
<dbReference type="InterPro" id="IPR002065">
    <property type="entry name" value="TPX"/>
</dbReference>
<dbReference type="Gene3D" id="3.40.30.10">
    <property type="entry name" value="Glutaredoxin"/>
    <property type="match status" value="1"/>
</dbReference>
<dbReference type="Pfam" id="PF08534">
    <property type="entry name" value="Redoxin"/>
    <property type="match status" value="1"/>
</dbReference>